<dbReference type="EnsemblMetazoa" id="SSS_8968s_mrna">
    <property type="protein sequence ID" value="KAF7491809.1"/>
    <property type="gene ID" value="SSS_8968"/>
</dbReference>
<feature type="region of interest" description="Disordered" evidence="1">
    <location>
        <begin position="375"/>
        <end position="395"/>
    </location>
</feature>
<feature type="region of interest" description="Disordered" evidence="1">
    <location>
        <begin position="962"/>
        <end position="992"/>
    </location>
</feature>
<evidence type="ECO:0000313" key="4">
    <source>
        <dbReference type="Proteomes" id="UP000070412"/>
    </source>
</evidence>
<name>A0A834R8R3_SARSC</name>
<reference evidence="2" key="2">
    <citation type="submission" date="2020-01" db="EMBL/GenBank/DDBJ databases">
        <authorList>
            <person name="Korhonen P.K.K."/>
            <person name="Guangxu M.G."/>
            <person name="Wang T.W."/>
            <person name="Stroehlein A.J.S."/>
            <person name="Young N.D."/>
            <person name="Ang C.-S.A."/>
            <person name="Fernando D.W.F."/>
            <person name="Lu H.L."/>
            <person name="Taylor S.T."/>
            <person name="Ehtesham M.E.M."/>
            <person name="Najaraj S.H.N."/>
            <person name="Harsha G.H.G."/>
            <person name="Madugundu A.M."/>
            <person name="Renuse S.R."/>
            <person name="Holt D.H."/>
            <person name="Pandey A.P."/>
            <person name="Papenfuss A.P."/>
            <person name="Gasser R.B.G."/>
            <person name="Fischer K.F."/>
        </authorList>
    </citation>
    <scope>NUCLEOTIDE SEQUENCE</scope>
    <source>
        <strain evidence="2">SSS_KF_BRIS2020</strain>
    </source>
</reference>
<sequence length="1347" mass="147576">MMSSGSGSAATVVAITPTITNNLNNTSSSSLYHNGQNNDEYTDKFSSSSSGYDTISSSSTSSATSLSSSITIISTKNSASKISPSQSILDDDNVSSNEKRQLTQISKAKPLKSLLKQKIDPNQDFIKSHNKKVKFSETMQVFCYEMPDNQMPQLIALKQDVANLKEFQAFMYDPPAEYQDLLTFEPPPDYRDFIANSLNVFHDEVAFDFIDDDDDDDDGQDGCDSKWQSMILDNNLDSLEEEQIIGVLKEDDILQAIGSQVALPVTSETVTNENEIAEMSNQNGQNLCEENLSSADFPVHHLSSFYLEAEGHEIEDDETCCLDSSPNGSMQDLASDSSITSQDTIILINQNKTFHEPISAHHLQNQSNSRILPQNQALQQQEKSSPDSSSNTNSTVNENIYENVQNSSLSSNISSDNSSLQESNQQTSTENEVLYENTGKLLIANCLVNDRSNHPASSPTSSSVSSASQSSCSSVANHIKNFENRLSISSSSEDSRCSSEGEQITASSITLQNVLINKSQKPHQVYNRNSNVNSTMVDAPCHVANVNNMHQINQHSTSEMNQSTQPSQQHRKTISIIDDSLGDCSAESKQNYHQRIPTNNLVPLQCFTIMEANRTSSSSSLSSASTVSSSSGSSAIVVPLSVSITQSSQSSSFTSTSMKSKISPLPSSDNRSISSNMIDQNQVAANRLDLLTMPKDTNLAMNNAASINLMRDSHTLYNHANVSVKQQIKPSQGFANVQSSHVCIVNNSIRPGQVIYRYPCALIQSGPNGLSTIRPVQYIVQAGSNVQTPLNINNINSKLVVSGNAMGVDNNNRSNQVNSNNLNTIPKTGSQIVQGAHVILPNGSQHSLGSSSQPLPLKRIILPQGTTAVLAPRVMQLHPQHNKNHHPPSHQNFVQQHECQSEIMAAYSTISSNVNLRPVIRQQMPVVNNEIYQNATQFPNPSEIRRRDGLYAYPHVLIKKSVNDPQTQSSQTNISNEIGLSKSDDQQSDEKDELEAFVLQEQKRTERIKKRYSYTEDDDPTFGFARRPSVRGIRSKSNNSPETTVQQITTATLPTKGNQVILADPSQIAAIRQTIAKTNSPIFVDKSNLIAIAKNSNLDPTKVQQQSPNQKIIHITPRCDVSGGSGVGGDYKQIVSIVKQINELNLNAQLQQKLQKQSPQIQNSVGNSSTATISTNSQQYLQHHPHVMINGTNTIHLMKSQTLPRHVFSQPNKLSPIADSSQSSQLRPTTSQHTNPEVIRVIDAQFLQNGVSCLTLPRDQIKQIYNLQKNVQQIDSKCVAKNAFNSHPHQQQRSQSASQNSGDDRSTISSLNSHSINVNNFSSSSNDSGISMSLATITGKIETEPSQ</sequence>
<feature type="region of interest" description="Disordered" evidence="1">
    <location>
        <begin position="1285"/>
        <end position="1311"/>
    </location>
</feature>
<accession>A0A834R8R3</accession>
<dbReference type="EMBL" id="WVUK01000058">
    <property type="protein sequence ID" value="KAF7491809.1"/>
    <property type="molecule type" value="Genomic_DNA"/>
</dbReference>
<evidence type="ECO:0000256" key="1">
    <source>
        <dbReference type="SAM" id="MobiDB-lite"/>
    </source>
</evidence>
<keyword evidence="4" id="KW-1185">Reference proteome</keyword>
<feature type="compositionally biased region" description="Low complexity" evidence="1">
    <location>
        <begin position="1285"/>
        <end position="1301"/>
    </location>
</feature>
<gene>
    <name evidence="2" type="ORF">SSS_8968</name>
</gene>
<feature type="region of interest" description="Disordered" evidence="1">
    <location>
        <begin position="649"/>
        <end position="674"/>
    </location>
</feature>
<evidence type="ECO:0000313" key="3">
    <source>
        <dbReference type="EnsemblMetazoa" id="KAF7491809.1"/>
    </source>
</evidence>
<evidence type="ECO:0000313" key="2">
    <source>
        <dbReference type="EMBL" id="KAF7491809.1"/>
    </source>
</evidence>
<feature type="compositionally biased region" description="Low complexity" evidence="1">
    <location>
        <begin position="408"/>
        <end position="426"/>
    </location>
</feature>
<reference evidence="3" key="3">
    <citation type="submission" date="2022-06" db="UniProtKB">
        <authorList>
            <consortium name="EnsemblMetazoa"/>
        </authorList>
    </citation>
    <scope>IDENTIFICATION</scope>
</reference>
<proteinExistence type="predicted"/>
<feature type="region of interest" description="Disordered" evidence="1">
    <location>
        <begin position="408"/>
        <end position="431"/>
    </location>
</feature>
<feature type="compositionally biased region" description="Polar residues" evidence="1">
    <location>
        <begin position="665"/>
        <end position="674"/>
    </location>
</feature>
<protein>
    <submittedName>
        <fullName evidence="2 3">Uncharacterized protein</fullName>
    </submittedName>
</protein>
<feature type="region of interest" description="Disordered" evidence="1">
    <location>
        <begin position="1210"/>
        <end position="1234"/>
    </location>
</feature>
<organism evidence="2">
    <name type="scientific">Sarcoptes scabiei</name>
    <name type="common">Itch mite</name>
    <name type="synonym">Acarus scabiei</name>
    <dbReference type="NCBI Taxonomy" id="52283"/>
    <lineage>
        <taxon>Eukaryota</taxon>
        <taxon>Metazoa</taxon>
        <taxon>Ecdysozoa</taxon>
        <taxon>Arthropoda</taxon>
        <taxon>Chelicerata</taxon>
        <taxon>Arachnida</taxon>
        <taxon>Acari</taxon>
        <taxon>Acariformes</taxon>
        <taxon>Sarcoptiformes</taxon>
        <taxon>Astigmata</taxon>
        <taxon>Psoroptidia</taxon>
        <taxon>Sarcoptoidea</taxon>
        <taxon>Sarcoptidae</taxon>
        <taxon>Sarcoptinae</taxon>
        <taxon>Sarcoptes</taxon>
    </lineage>
</organism>
<dbReference type="OrthoDB" id="6511940at2759"/>
<feature type="compositionally biased region" description="Low complexity" evidence="1">
    <location>
        <begin position="649"/>
        <end position="663"/>
    </location>
</feature>
<dbReference type="Proteomes" id="UP000070412">
    <property type="component" value="Unassembled WGS sequence"/>
</dbReference>
<feature type="compositionally biased region" description="Low complexity" evidence="1">
    <location>
        <begin position="386"/>
        <end position="395"/>
    </location>
</feature>
<reference evidence="4" key="1">
    <citation type="journal article" date="2020" name="PLoS Negl. Trop. Dis.">
        <title>High-quality nuclear genome for Sarcoptes scabiei-A critical resource for a neglected parasite.</title>
        <authorList>
            <person name="Korhonen P.K."/>
            <person name="Gasser R.B."/>
            <person name="Ma G."/>
            <person name="Wang T."/>
            <person name="Stroehlein A.J."/>
            <person name="Young N.D."/>
            <person name="Ang C.S."/>
            <person name="Fernando D.D."/>
            <person name="Lu H.C."/>
            <person name="Taylor S."/>
            <person name="Reynolds S.L."/>
            <person name="Mofiz E."/>
            <person name="Najaraj S.H."/>
            <person name="Gowda H."/>
            <person name="Madugundu A."/>
            <person name="Renuse S."/>
            <person name="Holt D."/>
            <person name="Pandey A."/>
            <person name="Papenfuss A.T."/>
            <person name="Fischer K."/>
        </authorList>
    </citation>
    <scope>NUCLEOTIDE SEQUENCE [LARGE SCALE GENOMIC DNA]</scope>
</reference>
<feature type="compositionally biased region" description="Polar residues" evidence="1">
    <location>
        <begin position="963"/>
        <end position="978"/>
    </location>
</feature>